<protein>
    <submittedName>
        <fullName evidence="2">Uncharacterized protein</fullName>
    </submittedName>
</protein>
<name>A0A482W1B4_ASBVE</name>
<keyword evidence="3" id="KW-1185">Reference proteome</keyword>
<comment type="caution">
    <text evidence="2">The sequence shown here is derived from an EMBL/GenBank/DDBJ whole genome shotgun (WGS) entry which is preliminary data.</text>
</comment>
<feature type="region of interest" description="Disordered" evidence="1">
    <location>
        <begin position="148"/>
        <end position="219"/>
    </location>
</feature>
<dbReference type="Proteomes" id="UP000292052">
    <property type="component" value="Unassembled WGS sequence"/>
</dbReference>
<proteinExistence type="predicted"/>
<sequence length="243" mass="27933">MDYPYDEIFKPLRVRYDADTNYVSEFIQTIERTTTRVHDHFNKKAAPSEFQVGDRVYLHDPADKAGISVTATIREIHGGREEKAHVNRLKPCFATDSMLDGLGNVPIKHRKQPKWGSLGYPPECQQRLSQHTTRRKYHRQYAIVIQTPSMNSPFLPPPCSLEQPPTTGSDPSSPIPADNDPTSPLTQPPARFQRTSQQSYNRKGQKRNQEVEGTREARDLLQTNPGFERVEYKFRVTINFCMF</sequence>
<dbReference type="OrthoDB" id="6768976at2759"/>
<feature type="compositionally biased region" description="Polar residues" evidence="1">
    <location>
        <begin position="163"/>
        <end position="172"/>
    </location>
</feature>
<organism evidence="2 3">
    <name type="scientific">Asbolus verrucosus</name>
    <name type="common">Desert ironclad beetle</name>
    <dbReference type="NCBI Taxonomy" id="1661398"/>
    <lineage>
        <taxon>Eukaryota</taxon>
        <taxon>Metazoa</taxon>
        <taxon>Ecdysozoa</taxon>
        <taxon>Arthropoda</taxon>
        <taxon>Hexapoda</taxon>
        <taxon>Insecta</taxon>
        <taxon>Pterygota</taxon>
        <taxon>Neoptera</taxon>
        <taxon>Endopterygota</taxon>
        <taxon>Coleoptera</taxon>
        <taxon>Polyphaga</taxon>
        <taxon>Cucujiformia</taxon>
        <taxon>Tenebrionidae</taxon>
        <taxon>Pimeliinae</taxon>
        <taxon>Asbolus</taxon>
    </lineage>
</organism>
<evidence type="ECO:0000313" key="2">
    <source>
        <dbReference type="EMBL" id="RZC38951.1"/>
    </source>
</evidence>
<feature type="compositionally biased region" description="Polar residues" evidence="1">
    <location>
        <begin position="193"/>
        <end position="202"/>
    </location>
</feature>
<evidence type="ECO:0000313" key="3">
    <source>
        <dbReference type="Proteomes" id="UP000292052"/>
    </source>
</evidence>
<reference evidence="2 3" key="1">
    <citation type="submission" date="2017-03" db="EMBL/GenBank/DDBJ databases">
        <title>Genome of the blue death feigning beetle - Asbolus verrucosus.</title>
        <authorList>
            <person name="Rider S.D."/>
        </authorList>
    </citation>
    <scope>NUCLEOTIDE SEQUENCE [LARGE SCALE GENOMIC DNA]</scope>
    <source>
        <strain evidence="2">Butters</strain>
        <tissue evidence="2">Head and leg muscle</tissue>
    </source>
</reference>
<accession>A0A482W1B4</accession>
<evidence type="ECO:0000256" key="1">
    <source>
        <dbReference type="SAM" id="MobiDB-lite"/>
    </source>
</evidence>
<dbReference type="EMBL" id="QDEB01038637">
    <property type="protein sequence ID" value="RZC38951.1"/>
    <property type="molecule type" value="Genomic_DNA"/>
</dbReference>
<gene>
    <name evidence="2" type="ORF">BDFB_011928</name>
</gene>
<feature type="compositionally biased region" description="Basic and acidic residues" evidence="1">
    <location>
        <begin position="207"/>
        <end position="219"/>
    </location>
</feature>
<dbReference type="AlphaFoldDB" id="A0A482W1B4"/>